<comment type="caution">
    <text evidence="5">The sequence shown here is derived from an EMBL/GenBank/DDBJ whole genome shotgun (WGS) entry which is preliminary data.</text>
</comment>
<dbReference type="RefSeq" id="WP_150097572.1">
    <property type="nucleotide sequence ID" value="NZ_VWPL01000015.1"/>
</dbReference>
<gene>
    <name evidence="5" type="ORF">F1193_10165</name>
</gene>
<keyword evidence="2 5" id="KW-0238">DNA-binding</keyword>
<evidence type="ECO:0000259" key="4">
    <source>
        <dbReference type="PROSITE" id="PS50932"/>
    </source>
</evidence>
<dbReference type="Pfam" id="PF00356">
    <property type="entry name" value="LacI"/>
    <property type="match status" value="1"/>
</dbReference>
<sequence length="335" mass="36227">MTVGIKDVARVAGVSPATVSRVLGNGPVSDDLRQKVEAAIKATQYRPNLAARRLRSQHSRTIGLIVSDIRNPFFTTLSRAVEDAAYGADMRVVLCNTDENPAREAMYLRMMQEERITGLIYAPTRTTAERLGRMEFSFPVVLVDRMGPAGAHDAVTIDNASAAGVLVDHLVGQGHRRILGLFGNTSSTAELRHDGYAAAMARHGLDTDVRFLPPTAEAAEAELTRRLAAGARPDAVMVSNGLLLLGLYRAARRAGLESPRDIAIAGFDNETWTELVGPGLTVIEQPVAEIGRAAMDLVFERLRTPDMARRQVVLAARLVVRGSSAARERTARPAI</sequence>
<dbReference type="PANTHER" id="PTHR30146">
    <property type="entry name" value="LACI-RELATED TRANSCRIPTIONAL REPRESSOR"/>
    <property type="match status" value="1"/>
</dbReference>
<keyword evidence="3" id="KW-0804">Transcription</keyword>
<dbReference type="CDD" id="cd01392">
    <property type="entry name" value="HTH_LacI"/>
    <property type="match status" value="1"/>
</dbReference>
<dbReference type="SUPFAM" id="SSF53822">
    <property type="entry name" value="Periplasmic binding protein-like I"/>
    <property type="match status" value="1"/>
</dbReference>
<dbReference type="Proteomes" id="UP000323886">
    <property type="component" value="Unassembled WGS sequence"/>
</dbReference>
<dbReference type="SUPFAM" id="SSF47413">
    <property type="entry name" value="lambda repressor-like DNA-binding domains"/>
    <property type="match status" value="1"/>
</dbReference>
<dbReference type="GO" id="GO:0003700">
    <property type="term" value="F:DNA-binding transcription factor activity"/>
    <property type="evidence" value="ECO:0007669"/>
    <property type="project" value="TreeGrafter"/>
</dbReference>
<dbReference type="InterPro" id="IPR028082">
    <property type="entry name" value="Peripla_BP_I"/>
</dbReference>
<proteinExistence type="predicted"/>
<organism evidence="5 6">
    <name type="scientific">Blastochloris sulfoviridis</name>
    <dbReference type="NCBI Taxonomy" id="50712"/>
    <lineage>
        <taxon>Bacteria</taxon>
        <taxon>Pseudomonadati</taxon>
        <taxon>Pseudomonadota</taxon>
        <taxon>Alphaproteobacteria</taxon>
        <taxon>Hyphomicrobiales</taxon>
        <taxon>Blastochloridaceae</taxon>
        <taxon>Blastochloris</taxon>
    </lineage>
</organism>
<keyword evidence="1" id="KW-0805">Transcription regulation</keyword>
<accession>A0A5M6HZ11</accession>
<dbReference type="Gene3D" id="3.40.50.2300">
    <property type="match status" value="2"/>
</dbReference>
<dbReference type="GO" id="GO:0000976">
    <property type="term" value="F:transcription cis-regulatory region binding"/>
    <property type="evidence" value="ECO:0007669"/>
    <property type="project" value="TreeGrafter"/>
</dbReference>
<dbReference type="Gene3D" id="1.10.260.40">
    <property type="entry name" value="lambda repressor-like DNA-binding domains"/>
    <property type="match status" value="1"/>
</dbReference>
<feature type="domain" description="HTH lacI-type" evidence="4">
    <location>
        <begin position="3"/>
        <end position="56"/>
    </location>
</feature>
<dbReference type="EMBL" id="VWPL01000015">
    <property type="protein sequence ID" value="KAA5601160.1"/>
    <property type="molecule type" value="Genomic_DNA"/>
</dbReference>
<dbReference type="OrthoDB" id="5171752at2"/>
<keyword evidence="6" id="KW-1185">Reference proteome</keyword>
<evidence type="ECO:0000313" key="6">
    <source>
        <dbReference type="Proteomes" id="UP000323886"/>
    </source>
</evidence>
<dbReference type="InterPro" id="IPR010982">
    <property type="entry name" value="Lambda_DNA-bd_dom_sf"/>
</dbReference>
<evidence type="ECO:0000256" key="1">
    <source>
        <dbReference type="ARBA" id="ARBA00023015"/>
    </source>
</evidence>
<dbReference type="AlphaFoldDB" id="A0A5M6HZ11"/>
<dbReference type="PANTHER" id="PTHR30146:SF145">
    <property type="entry name" value="RIBOSE OPERON REPRESSOR"/>
    <property type="match status" value="1"/>
</dbReference>
<dbReference type="SMART" id="SM00354">
    <property type="entry name" value="HTH_LACI"/>
    <property type="match status" value="1"/>
</dbReference>
<dbReference type="PROSITE" id="PS00356">
    <property type="entry name" value="HTH_LACI_1"/>
    <property type="match status" value="1"/>
</dbReference>
<evidence type="ECO:0000313" key="5">
    <source>
        <dbReference type="EMBL" id="KAA5601160.1"/>
    </source>
</evidence>
<protein>
    <submittedName>
        <fullName evidence="5">LacI family DNA-binding transcriptional regulator</fullName>
    </submittedName>
</protein>
<dbReference type="InterPro" id="IPR000843">
    <property type="entry name" value="HTH_LacI"/>
</dbReference>
<evidence type="ECO:0000256" key="3">
    <source>
        <dbReference type="ARBA" id="ARBA00023163"/>
    </source>
</evidence>
<dbReference type="InterPro" id="IPR046335">
    <property type="entry name" value="LacI/GalR-like_sensor"/>
</dbReference>
<dbReference type="Pfam" id="PF13377">
    <property type="entry name" value="Peripla_BP_3"/>
    <property type="match status" value="1"/>
</dbReference>
<dbReference type="PROSITE" id="PS50932">
    <property type="entry name" value="HTH_LACI_2"/>
    <property type="match status" value="1"/>
</dbReference>
<evidence type="ECO:0000256" key="2">
    <source>
        <dbReference type="ARBA" id="ARBA00023125"/>
    </source>
</evidence>
<name>A0A5M6HZ11_9HYPH</name>
<reference evidence="5 6" key="1">
    <citation type="submission" date="2019-09" db="EMBL/GenBank/DDBJ databases">
        <title>Draft Whole-Genome sequence of Blastochloris sulfoviridis DSM 729.</title>
        <authorList>
            <person name="Meyer T.E."/>
            <person name="Kyndt J.A."/>
        </authorList>
    </citation>
    <scope>NUCLEOTIDE SEQUENCE [LARGE SCALE GENOMIC DNA]</scope>
    <source>
        <strain evidence="5 6">DSM 729</strain>
    </source>
</reference>